<keyword evidence="3 8" id="KW-0812">Transmembrane</keyword>
<keyword evidence="4 10" id="KW-0378">Hydrolase</keyword>
<evidence type="ECO:0000256" key="8">
    <source>
        <dbReference type="SAM" id="Phobius"/>
    </source>
</evidence>
<gene>
    <name evidence="10" type="ORF">PZE19_03855</name>
</gene>
<evidence type="ECO:0000256" key="1">
    <source>
        <dbReference type="ARBA" id="ARBA00004141"/>
    </source>
</evidence>
<keyword evidence="11" id="KW-1185">Reference proteome</keyword>
<dbReference type="InterPro" id="IPR022764">
    <property type="entry name" value="Peptidase_S54_rhomboid_dom"/>
</dbReference>
<comment type="caution">
    <text evidence="10">The sequence shown here is derived from an EMBL/GenBank/DDBJ whole genome shotgun (WGS) entry which is preliminary data.</text>
</comment>
<keyword evidence="6 8" id="KW-0472">Membrane</keyword>
<dbReference type="Proteomes" id="UP001216907">
    <property type="component" value="Unassembled WGS sequence"/>
</dbReference>
<feature type="transmembrane region" description="Helical" evidence="8">
    <location>
        <begin position="55"/>
        <end position="76"/>
    </location>
</feature>
<protein>
    <submittedName>
        <fullName evidence="10">Rhomboid family intramembrane serine protease</fullName>
        <ecNumber evidence="10">3.4.21.-</ecNumber>
    </submittedName>
</protein>
<dbReference type="InterPro" id="IPR035952">
    <property type="entry name" value="Rhomboid-like_sf"/>
</dbReference>
<feature type="domain" description="Peptidase S54 rhomboid" evidence="9">
    <location>
        <begin position="104"/>
        <end position="239"/>
    </location>
</feature>
<organism evidence="10 11">
    <name type="scientific">Paludisphaera mucosa</name>
    <dbReference type="NCBI Taxonomy" id="3030827"/>
    <lineage>
        <taxon>Bacteria</taxon>
        <taxon>Pseudomonadati</taxon>
        <taxon>Planctomycetota</taxon>
        <taxon>Planctomycetia</taxon>
        <taxon>Isosphaerales</taxon>
        <taxon>Isosphaeraceae</taxon>
        <taxon>Paludisphaera</taxon>
    </lineage>
</organism>
<reference evidence="10 11" key="1">
    <citation type="submission" date="2023-03" db="EMBL/GenBank/DDBJ databases">
        <title>Paludisphaera mucosa sp. nov. a novel planctomycete from northern fen.</title>
        <authorList>
            <person name="Ivanova A."/>
        </authorList>
    </citation>
    <scope>NUCLEOTIDE SEQUENCE [LARGE SCALE GENOMIC DNA]</scope>
    <source>
        <strain evidence="10 11">Pla2</strain>
    </source>
</reference>
<accession>A0ABT6F5W4</accession>
<feature type="transmembrane region" description="Helical" evidence="8">
    <location>
        <begin position="106"/>
        <end position="132"/>
    </location>
</feature>
<dbReference type="RefSeq" id="WP_277859250.1">
    <property type="nucleotide sequence ID" value="NZ_JARRAG010000001.1"/>
</dbReference>
<dbReference type="EC" id="3.4.21.-" evidence="10"/>
<comment type="subcellular location">
    <subcellularLocation>
        <location evidence="1">Membrane</location>
        <topology evidence="1">Multi-pass membrane protein</topology>
    </subcellularLocation>
</comment>
<evidence type="ECO:0000313" key="10">
    <source>
        <dbReference type="EMBL" id="MDG3002891.1"/>
    </source>
</evidence>
<evidence type="ECO:0000256" key="3">
    <source>
        <dbReference type="ARBA" id="ARBA00022692"/>
    </source>
</evidence>
<keyword evidence="10" id="KW-0645">Protease</keyword>
<dbReference type="EMBL" id="JARRAG010000001">
    <property type="protein sequence ID" value="MDG3002891.1"/>
    <property type="molecule type" value="Genomic_DNA"/>
</dbReference>
<feature type="transmembrane region" description="Helical" evidence="8">
    <location>
        <begin position="226"/>
        <end position="245"/>
    </location>
</feature>
<evidence type="ECO:0000256" key="4">
    <source>
        <dbReference type="ARBA" id="ARBA00022801"/>
    </source>
</evidence>
<evidence type="ECO:0000256" key="5">
    <source>
        <dbReference type="ARBA" id="ARBA00022989"/>
    </source>
</evidence>
<feature type="transmembrane region" description="Helical" evidence="8">
    <location>
        <begin position="257"/>
        <end position="275"/>
    </location>
</feature>
<feature type="transmembrane region" description="Helical" evidence="8">
    <location>
        <begin position="168"/>
        <end position="187"/>
    </location>
</feature>
<evidence type="ECO:0000256" key="7">
    <source>
        <dbReference type="SAM" id="MobiDB-lite"/>
    </source>
</evidence>
<feature type="transmembrane region" description="Helical" evidence="8">
    <location>
        <begin position="199"/>
        <end position="220"/>
    </location>
</feature>
<name>A0ABT6F5W4_9BACT</name>
<dbReference type="PANTHER" id="PTHR43731:SF14">
    <property type="entry name" value="PRESENILIN-ASSOCIATED RHOMBOID-LIKE PROTEIN, MITOCHONDRIAL"/>
    <property type="match status" value="1"/>
</dbReference>
<sequence length="279" mass="29711">MTPDDDAPEWGPNSPPAPTDSAEVETTPLTSSLDDDDVLTISDDMIHRERIDLEAGMNAFPPATILIILACIAVFGRQLQIGSLDSVQRLVETGAMQREAVLDGEFWRLISAAFMHASPDHLIGNMLMLFILGMACEHAFGWRSFLFLYTACCATGFSLAMTTPLPTVGASGAIFGLGGAVIGLALAHRSKIEVRDHRVGIALAIWSIYTLGLGLLSPMVSNSCHLGGLLGGLALGAVLPPAVLVDRREQARSTSSRVQMTAALAVLLSTSFSFLPRLH</sequence>
<proteinExistence type="inferred from homology"/>
<evidence type="ECO:0000313" key="11">
    <source>
        <dbReference type="Proteomes" id="UP001216907"/>
    </source>
</evidence>
<dbReference type="Pfam" id="PF01694">
    <property type="entry name" value="Rhomboid"/>
    <property type="match status" value="1"/>
</dbReference>
<evidence type="ECO:0000259" key="9">
    <source>
        <dbReference type="Pfam" id="PF01694"/>
    </source>
</evidence>
<evidence type="ECO:0000256" key="6">
    <source>
        <dbReference type="ARBA" id="ARBA00023136"/>
    </source>
</evidence>
<keyword evidence="5 8" id="KW-1133">Transmembrane helix</keyword>
<dbReference type="GO" id="GO:0008233">
    <property type="term" value="F:peptidase activity"/>
    <property type="evidence" value="ECO:0007669"/>
    <property type="project" value="UniProtKB-KW"/>
</dbReference>
<feature type="region of interest" description="Disordered" evidence="7">
    <location>
        <begin position="1"/>
        <end position="34"/>
    </location>
</feature>
<dbReference type="GO" id="GO:0006508">
    <property type="term" value="P:proteolysis"/>
    <property type="evidence" value="ECO:0007669"/>
    <property type="project" value="UniProtKB-KW"/>
</dbReference>
<feature type="transmembrane region" description="Helical" evidence="8">
    <location>
        <begin position="144"/>
        <end position="162"/>
    </location>
</feature>
<dbReference type="InterPro" id="IPR050925">
    <property type="entry name" value="Rhomboid_protease_S54"/>
</dbReference>
<dbReference type="PANTHER" id="PTHR43731">
    <property type="entry name" value="RHOMBOID PROTEASE"/>
    <property type="match status" value="1"/>
</dbReference>
<dbReference type="SUPFAM" id="SSF144091">
    <property type="entry name" value="Rhomboid-like"/>
    <property type="match status" value="1"/>
</dbReference>
<comment type="similarity">
    <text evidence="2">Belongs to the peptidase S54 family.</text>
</comment>
<dbReference type="Gene3D" id="1.20.1540.10">
    <property type="entry name" value="Rhomboid-like"/>
    <property type="match status" value="1"/>
</dbReference>
<evidence type="ECO:0000256" key="2">
    <source>
        <dbReference type="ARBA" id="ARBA00009045"/>
    </source>
</evidence>